<proteinExistence type="predicted"/>
<dbReference type="EMBL" id="CAFBMK010000067">
    <property type="protein sequence ID" value="CAB4913029.1"/>
    <property type="molecule type" value="Genomic_DNA"/>
</dbReference>
<accession>A0A6J7HB95</accession>
<evidence type="ECO:0000259" key="2">
    <source>
        <dbReference type="Pfam" id="PF17648"/>
    </source>
</evidence>
<reference evidence="3" key="1">
    <citation type="submission" date="2020-05" db="EMBL/GenBank/DDBJ databases">
        <authorList>
            <person name="Chiriac C."/>
            <person name="Salcher M."/>
            <person name="Ghai R."/>
            <person name="Kavagutti S V."/>
        </authorList>
    </citation>
    <scope>NUCLEOTIDE SEQUENCE</scope>
</reference>
<feature type="region of interest" description="Disordered" evidence="1">
    <location>
        <begin position="1"/>
        <end position="51"/>
    </location>
</feature>
<feature type="compositionally biased region" description="Low complexity" evidence="1">
    <location>
        <begin position="15"/>
        <end position="40"/>
    </location>
</feature>
<dbReference type="AlphaFoldDB" id="A0A6J7HB95"/>
<dbReference type="Pfam" id="PF17648">
    <property type="entry name" value="Luciferase"/>
    <property type="match status" value="1"/>
</dbReference>
<protein>
    <submittedName>
        <fullName evidence="3">Unannotated protein</fullName>
    </submittedName>
</protein>
<dbReference type="InterPro" id="IPR040841">
    <property type="entry name" value="Luciferase_dom"/>
</dbReference>
<gene>
    <name evidence="3" type="ORF">UFOPK3564_01380</name>
</gene>
<evidence type="ECO:0000313" key="3">
    <source>
        <dbReference type="EMBL" id="CAB4913029.1"/>
    </source>
</evidence>
<organism evidence="3">
    <name type="scientific">freshwater metagenome</name>
    <dbReference type="NCBI Taxonomy" id="449393"/>
    <lineage>
        <taxon>unclassified sequences</taxon>
        <taxon>metagenomes</taxon>
        <taxon>ecological metagenomes</taxon>
    </lineage>
</organism>
<name>A0A6J7HB95_9ZZZZ</name>
<sequence>MSVPDRTAPDPPTTAEPLTTTDAPRAATADAPAATGDRPATPAPAPDGVPGALDAITAQVADWDGITAVTGERGEWSFRLGRREIGHLHGDRVLHIAFPKAVWHELHDAGRITFHPVFPDRVGWAARAIRDEDDVRDVVALLRTNYDRERERHPASVD</sequence>
<evidence type="ECO:0000256" key="1">
    <source>
        <dbReference type="SAM" id="MobiDB-lite"/>
    </source>
</evidence>
<feature type="domain" description="Luciferase" evidence="2">
    <location>
        <begin position="82"/>
        <end position="143"/>
    </location>
</feature>